<proteinExistence type="inferred from homology"/>
<evidence type="ECO:0000259" key="4">
    <source>
        <dbReference type="SMART" id="SM00382"/>
    </source>
</evidence>
<dbReference type="InterPro" id="IPR041627">
    <property type="entry name" value="AAA_lid_6"/>
</dbReference>
<dbReference type="CDD" id="cd00009">
    <property type="entry name" value="AAA"/>
    <property type="match status" value="1"/>
</dbReference>
<evidence type="ECO:0000313" key="6">
    <source>
        <dbReference type="Proteomes" id="UP000182192"/>
    </source>
</evidence>
<dbReference type="InterPro" id="IPR027417">
    <property type="entry name" value="P-loop_NTPase"/>
</dbReference>
<dbReference type="Pfam" id="PF17866">
    <property type="entry name" value="AAA_lid_6"/>
    <property type="match status" value="1"/>
</dbReference>
<evidence type="ECO:0000313" key="5">
    <source>
        <dbReference type="EMBL" id="SFB66497.1"/>
    </source>
</evidence>
<dbReference type="InterPro" id="IPR000641">
    <property type="entry name" value="CbxX/CfxQ"/>
</dbReference>
<dbReference type="SUPFAM" id="SSF52540">
    <property type="entry name" value="P-loop containing nucleoside triphosphate hydrolases"/>
    <property type="match status" value="1"/>
</dbReference>
<organism evidence="5 6">
    <name type="scientific">Ruminococcus albus</name>
    <dbReference type="NCBI Taxonomy" id="1264"/>
    <lineage>
        <taxon>Bacteria</taxon>
        <taxon>Bacillati</taxon>
        <taxon>Bacillota</taxon>
        <taxon>Clostridia</taxon>
        <taxon>Eubacteriales</taxon>
        <taxon>Oscillospiraceae</taxon>
        <taxon>Ruminococcus</taxon>
    </lineage>
</organism>
<evidence type="ECO:0000256" key="1">
    <source>
        <dbReference type="ARBA" id="ARBA00010378"/>
    </source>
</evidence>
<dbReference type="GO" id="GO:0016887">
    <property type="term" value="F:ATP hydrolysis activity"/>
    <property type="evidence" value="ECO:0007669"/>
    <property type="project" value="InterPro"/>
</dbReference>
<dbReference type="EMBL" id="FOKQ01000001">
    <property type="protein sequence ID" value="SFB66497.1"/>
    <property type="molecule type" value="Genomic_DNA"/>
</dbReference>
<dbReference type="PRINTS" id="PR00819">
    <property type="entry name" value="CBXCFQXSUPER"/>
</dbReference>
<dbReference type="InterPro" id="IPR003959">
    <property type="entry name" value="ATPase_AAA_core"/>
</dbReference>
<dbReference type="PANTHER" id="PTHR43392:SF2">
    <property type="entry name" value="AAA-TYPE ATPASE FAMILY PROTEIN _ ANKYRIN REPEAT FAMILY PROTEIN"/>
    <property type="match status" value="1"/>
</dbReference>
<feature type="domain" description="AAA+ ATPase" evidence="4">
    <location>
        <begin position="428"/>
        <end position="564"/>
    </location>
</feature>
<dbReference type="Proteomes" id="UP000182192">
    <property type="component" value="Unassembled WGS sequence"/>
</dbReference>
<dbReference type="SMART" id="SM00382">
    <property type="entry name" value="AAA"/>
    <property type="match status" value="1"/>
</dbReference>
<comment type="similarity">
    <text evidence="1">Belongs to the CbxX/CfxQ family.</text>
</comment>
<accession>A0A1I1CVB9</accession>
<keyword evidence="2" id="KW-0547">Nucleotide-binding</keyword>
<dbReference type="InterPro" id="IPR050773">
    <property type="entry name" value="CbxX/CfxQ_RuBisCO_ESX"/>
</dbReference>
<evidence type="ECO:0000256" key="2">
    <source>
        <dbReference type="ARBA" id="ARBA00022741"/>
    </source>
</evidence>
<gene>
    <name evidence="5" type="ORF">SAMN02910406_00083</name>
</gene>
<sequence length="671" mass="76484">MQCYKIKLTLDTPLLFEEGKRRRRDIDDEAINLIQNSLNDLNIKYFGKICAFVYQNTNKVLDFCMIINDKSSVDDFMNELTEVCGISGKYNFEEITVTAFERCKHISNYSDFTFERDLLSPYGLELLTESYRDPPKDNLSGIYSLSDIKKHAVYGLYADSFLPELERITMPSNPKNVYGHPVHYIVKSSCTDDICDRLISQLYKHGRLRSKRYLSFGKRELHRHNSFDEYFKTAVGCTIVISLHGLTYTPDDHKKADILSDSLFDSVKKYKRDTLVIFAADNSNGNDTIEKILANRLPEMTFIGIDERFAMNDEAKKILRAYCREDKIRADKGLLSAVATDTKYSSKDLKQMYDTWFTNALKTKVYPQYSQFKKNSLLNKDTTPEGSAYSKLKEMIGLENVKTVIDQAVTYSKMQKLLADRGMPNAKRSMHMVFTGAPGTAKTTVARLFARILKDNGVLSVGDLLECGRSDLVGKYVGWTAVQVKEMFKKAKGSVLFIDEAYSLVDDKSGMYGDEAINTIVQEMENNREDMIVIFAGYPDEMRTFIERNPGLRSRISFYVDFENYSVTELYEITKLIAKNNGYKLSADVEETLIPIFKRAINSDDFGNGRFARKLVEHAQLAQAVRLSKYKSIESLTGDDIITLCAEDFSDTGLNMSCEINDISRRMGFGA</sequence>
<dbReference type="Gene3D" id="1.10.8.60">
    <property type="match status" value="1"/>
</dbReference>
<evidence type="ECO:0000256" key="3">
    <source>
        <dbReference type="ARBA" id="ARBA00022840"/>
    </source>
</evidence>
<keyword evidence="3" id="KW-0067">ATP-binding</keyword>
<dbReference type="AlphaFoldDB" id="A0A1I1CVB9"/>
<name>A0A1I1CVB9_RUMAL</name>
<dbReference type="FunFam" id="3.40.50.300:FF:000216">
    <property type="entry name" value="Type VII secretion ATPase EccA"/>
    <property type="match status" value="1"/>
</dbReference>
<reference evidence="5 6" key="1">
    <citation type="submission" date="2016-10" db="EMBL/GenBank/DDBJ databases">
        <authorList>
            <person name="de Groot N.N."/>
        </authorList>
    </citation>
    <scope>NUCLEOTIDE SEQUENCE [LARGE SCALE GENOMIC DNA]</scope>
    <source>
        <strain evidence="5 6">AR67</strain>
    </source>
</reference>
<dbReference type="InterPro" id="IPR003593">
    <property type="entry name" value="AAA+_ATPase"/>
</dbReference>
<dbReference type="Pfam" id="PF00004">
    <property type="entry name" value="AAA"/>
    <property type="match status" value="1"/>
</dbReference>
<dbReference type="Gene3D" id="3.40.50.300">
    <property type="entry name" value="P-loop containing nucleotide triphosphate hydrolases"/>
    <property type="match status" value="1"/>
</dbReference>
<dbReference type="RefSeq" id="WP_074959522.1">
    <property type="nucleotide sequence ID" value="NZ_FOKQ01000001.1"/>
</dbReference>
<dbReference type="GO" id="GO:0005524">
    <property type="term" value="F:ATP binding"/>
    <property type="evidence" value="ECO:0007669"/>
    <property type="project" value="UniProtKB-KW"/>
</dbReference>
<dbReference type="PANTHER" id="PTHR43392">
    <property type="entry name" value="AAA-TYPE ATPASE FAMILY PROTEIN / ANKYRIN REPEAT FAMILY PROTEIN"/>
    <property type="match status" value="1"/>
</dbReference>
<protein>
    <submittedName>
        <fullName evidence="5">ATPase family associated with various cellular activities (AAA)</fullName>
    </submittedName>
</protein>
<dbReference type="OrthoDB" id="9806903at2"/>